<keyword evidence="2" id="KW-0472">Membrane</keyword>
<evidence type="ECO:0000313" key="4">
    <source>
        <dbReference type="Proteomes" id="UP000002357"/>
    </source>
</evidence>
<keyword evidence="2" id="KW-1133">Transmembrane helix</keyword>
<keyword evidence="4" id="KW-1185">Reference proteome</keyword>
<gene>
    <name evidence="3" type="ORF">SCLAV_4574</name>
</gene>
<organism evidence="3 4">
    <name type="scientific">Streptomyces clavuligerus</name>
    <dbReference type="NCBI Taxonomy" id="1901"/>
    <lineage>
        <taxon>Bacteria</taxon>
        <taxon>Bacillati</taxon>
        <taxon>Actinomycetota</taxon>
        <taxon>Actinomycetes</taxon>
        <taxon>Kitasatosporales</taxon>
        <taxon>Streptomycetaceae</taxon>
        <taxon>Streptomyces</taxon>
    </lineage>
</organism>
<evidence type="ECO:0000256" key="2">
    <source>
        <dbReference type="SAM" id="Phobius"/>
    </source>
</evidence>
<dbReference type="GeneID" id="93728973"/>
<reference evidence="3 4" key="1">
    <citation type="journal article" date="2010" name="Genome Biol. Evol.">
        <title>The sequence of a 1.8-mb bacterial linear plasmid reveals a rich evolutionary reservoir of secondary metabolic pathways.</title>
        <authorList>
            <person name="Medema M.H."/>
            <person name="Trefzer A."/>
            <person name="Kovalchuk A."/>
            <person name="van den Berg M."/>
            <person name="Mueller U."/>
            <person name="Heijne W."/>
            <person name="Wu L."/>
            <person name="Alam M.T."/>
            <person name="Ronning C.M."/>
            <person name="Nierman W.C."/>
            <person name="Bovenberg R.A.L."/>
            <person name="Breitling R."/>
            <person name="Takano E."/>
        </authorList>
    </citation>
    <scope>NUCLEOTIDE SEQUENCE [LARGE SCALE GENOMIC DNA]</scope>
    <source>
        <strain evidence="4">ATCC 27064 / DSM 738 / JCM 4710 / NBRC 13307 / NCIMB 12785 / NRRL 3585 / VKM Ac-602</strain>
    </source>
</reference>
<dbReference type="STRING" id="1901.BB341_06045"/>
<feature type="compositionally biased region" description="Pro residues" evidence="1">
    <location>
        <begin position="127"/>
        <end position="140"/>
    </location>
</feature>
<feature type="region of interest" description="Disordered" evidence="1">
    <location>
        <begin position="1"/>
        <end position="21"/>
    </location>
</feature>
<keyword evidence="2" id="KW-0812">Transmembrane</keyword>
<evidence type="ECO:0000256" key="1">
    <source>
        <dbReference type="SAM" id="MobiDB-lite"/>
    </source>
</evidence>
<dbReference type="RefSeq" id="WP_003957211.1">
    <property type="nucleotide sequence ID" value="NZ_CM001015.1"/>
</dbReference>
<feature type="transmembrane region" description="Helical" evidence="2">
    <location>
        <begin position="74"/>
        <end position="98"/>
    </location>
</feature>
<name>B5GZ46_STRCL</name>
<feature type="compositionally biased region" description="Basic and acidic residues" evidence="1">
    <location>
        <begin position="106"/>
        <end position="116"/>
    </location>
</feature>
<feature type="transmembrane region" description="Helical" evidence="2">
    <location>
        <begin position="29"/>
        <end position="62"/>
    </location>
</feature>
<proteinExistence type="predicted"/>
<evidence type="ECO:0000313" key="3">
    <source>
        <dbReference type="EMBL" id="EFG09646.1"/>
    </source>
</evidence>
<dbReference type="EMBL" id="CM000913">
    <property type="protein sequence ID" value="EFG09646.1"/>
    <property type="molecule type" value="Genomic_DNA"/>
</dbReference>
<dbReference type="AlphaFoldDB" id="B5GZ46"/>
<accession>B5GZ46</accession>
<sequence>MPPSPYPGAPGGPPPGWQPPASPSNGMAITALVLGAVAVCLFWAVGLGVVLGVLAVIFGGIGASRARTTGSGRGLAVSGLVLGAVGIVGSALFLWYVIQLGIEEDRRQRDERRDAGTHSLSAARGPAAPPVPPSARTPAD</sequence>
<feature type="region of interest" description="Disordered" evidence="1">
    <location>
        <begin position="106"/>
        <end position="140"/>
    </location>
</feature>
<protein>
    <submittedName>
        <fullName evidence="3">IncA domain-containing protein</fullName>
    </submittedName>
</protein>
<dbReference type="KEGG" id="sclf:BB341_06045"/>
<dbReference type="Proteomes" id="UP000002357">
    <property type="component" value="Chromosome"/>
</dbReference>